<gene>
    <name evidence="1" type="ORF">DSLASN_14050</name>
</gene>
<sequence>MKLSQTELFEHLKAITEKLGATYKEHSFRAATISVKSGLCLVHGELCFIMDKRKKTGEKNRILGKALVRMDLDTIHIPPAVREFIDGER</sequence>
<keyword evidence="2" id="KW-1185">Reference proteome</keyword>
<dbReference type="RefSeq" id="WP_236892106.1">
    <property type="nucleotide sequence ID" value="NZ_AP024488.1"/>
</dbReference>
<dbReference type="EMBL" id="AP024488">
    <property type="protein sequence ID" value="BCS95773.1"/>
    <property type="molecule type" value="Genomic_DNA"/>
</dbReference>
<evidence type="ECO:0000313" key="2">
    <source>
        <dbReference type="Proteomes" id="UP001320148"/>
    </source>
</evidence>
<reference evidence="1 2" key="1">
    <citation type="submission" date="2021-02" db="EMBL/GenBank/DDBJ databases">
        <title>Complete genome of Desulfoluna sp. strain ASN36.</title>
        <authorList>
            <person name="Takahashi A."/>
            <person name="Kojima H."/>
            <person name="Fukui M."/>
        </authorList>
    </citation>
    <scope>NUCLEOTIDE SEQUENCE [LARGE SCALE GENOMIC DNA]</scope>
    <source>
        <strain evidence="1 2">ASN36</strain>
    </source>
</reference>
<dbReference type="Proteomes" id="UP001320148">
    <property type="component" value="Chromosome"/>
</dbReference>
<accession>A0ABN6F1W2</accession>
<organism evidence="1 2">
    <name type="scientific">Desulfoluna limicola</name>
    <dbReference type="NCBI Taxonomy" id="2810562"/>
    <lineage>
        <taxon>Bacteria</taxon>
        <taxon>Pseudomonadati</taxon>
        <taxon>Thermodesulfobacteriota</taxon>
        <taxon>Desulfobacteria</taxon>
        <taxon>Desulfobacterales</taxon>
        <taxon>Desulfolunaceae</taxon>
        <taxon>Desulfoluna</taxon>
    </lineage>
</organism>
<evidence type="ECO:0000313" key="1">
    <source>
        <dbReference type="EMBL" id="BCS95773.1"/>
    </source>
</evidence>
<proteinExistence type="predicted"/>
<protein>
    <submittedName>
        <fullName evidence="1">Uncharacterized protein</fullName>
    </submittedName>
</protein>
<name>A0ABN6F1W2_9BACT</name>